<sequence>MMNHAFNCFLPNDMGWRDLFEMVIVSARKPGFFHLSHPMYEVVTNDGLMRPCFKANSV</sequence>
<evidence type="ECO:0000256" key="4">
    <source>
        <dbReference type="ARBA" id="ARBA00022842"/>
    </source>
</evidence>
<reference evidence="5" key="2">
    <citation type="journal article" date="2015" name="Data Brief">
        <title>Shoot transcriptome of the giant reed, Arundo donax.</title>
        <authorList>
            <person name="Barrero R.A."/>
            <person name="Guerrero F.D."/>
            <person name="Moolhuijzen P."/>
            <person name="Goolsby J.A."/>
            <person name="Tidwell J."/>
            <person name="Bellgard S.E."/>
            <person name="Bellgard M.I."/>
        </authorList>
    </citation>
    <scope>NUCLEOTIDE SEQUENCE</scope>
    <source>
        <tissue evidence="5">Shoot tissue taken approximately 20 cm above the soil surface</tissue>
    </source>
</reference>
<dbReference type="Pfam" id="PF05761">
    <property type="entry name" value="5_nucleotid"/>
    <property type="match status" value="1"/>
</dbReference>
<protein>
    <submittedName>
        <fullName evidence="5">Uncharacterized protein</fullName>
    </submittedName>
</protein>
<evidence type="ECO:0000256" key="2">
    <source>
        <dbReference type="ARBA" id="ARBA00022723"/>
    </source>
</evidence>
<dbReference type="EMBL" id="GBRH01212132">
    <property type="protein sequence ID" value="JAD85763.1"/>
    <property type="molecule type" value="Transcribed_RNA"/>
</dbReference>
<dbReference type="PANTHER" id="PTHR12103">
    <property type="entry name" value="5'-NUCLEOTIDASE DOMAIN-CONTAINING"/>
    <property type="match status" value="1"/>
</dbReference>
<dbReference type="InterPro" id="IPR036412">
    <property type="entry name" value="HAD-like_sf"/>
</dbReference>
<dbReference type="PANTHER" id="PTHR12103:SF22">
    <property type="entry name" value="HAD-SUPERFAMILY HYDROLASE, SUBFAMILY IG, 5'-NUCLEOTIDASE"/>
    <property type="match status" value="1"/>
</dbReference>
<proteinExistence type="inferred from homology"/>
<dbReference type="SUPFAM" id="SSF56784">
    <property type="entry name" value="HAD-like"/>
    <property type="match status" value="1"/>
</dbReference>
<dbReference type="GO" id="GO:0046872">
    <property type="term" value="F:metal ion binding"/>
    <property type="evidence" value="ECO:0007669"/>
    <property type="project" value="UniProtKB-KW"/>
</dbReference>
<keyword evidence="4" id="KW-0460">Magnesium</keyword>
<evidence type="ECO:0000313" key="5">
    <source>
        <dbReference type="EMBL" id="JAD85763.1"/>
    </source>
</evidence>
<comment type="similarity">
    <text evidence="1">Belongs to the 5'(3')-deoxyribonucleotidase family.</text>
</comment>
<dbReference type="Gene3D" id="3.40.50.1000">
    <property type="entry name" value="HAD superfamily/HAD-like"/>
    <property type="match status" value="1"/>
</dbReference>
<reference evidence="5" key="1">
    <citation type="submission" date="2014-09" db="EMBL/GenBank/DDBJ databases">
        <authorList>
            <person name="Magalhaes I.L.F."/>
            <person name="Oliveira U."/>
            <person name="Santos F.R."/>
            <person name="Vidigal T.H.D.A."/>
            <person name="Brescovit A.D."/>
            <person name="Santos A.J."/>
        </authorList>
    </citation>
    <scope>NUCLEOTIDE SEQUENCE</scope>
    <source>
        <tissue evidence="5">Shoot tissue taken approximately 20 cm above the soil surface</tissue>
    </source>
</reference>
<accession>A0A0A9DGE7</accession>
<dbReference type="GO" id="GO:0008253">
    <property type="term" value="F:5'-nucleotidase activity"/>
    <property type="evidence" value="ECO:0007669"/>
    <property type="project" value="TreeGrafter"/>
</dbReference>
<name>A0A0A9DGE7_ARUDO</name>
<keyword evidence="2" id="KW-0479">Metal-binding</keyword>
<dbReference type="AlphaFoldDB" id="A0A0A9DGE7"/>
<evidence type="ECO:0000256" key="1">
    <source>
        <dbReference type="ARBA" id="ARBA00009589"/>
    </source>
</evidence>
<organism evidence="5">
    <name type="scientific">Arundo donax</name>
    <name type="common">Giant reed</name>
    <name type="synonym">Donax arundinaceus</name>
    <dbReference type="NCBI Taxonomy" id="35708"/>
    <lineage>
        <taxon>Eukaryota</taxon>
        <taxon>Viridiplantae</taxon>
        <taxon>Streptophyta</taxon>
        <taxon>Embryophyta</taxon>
        <taxon>Tracheophyta</taxon>
        <taxon>Spermatophyta</taxon>
        <taxon>Magnoliopsida</taxon>
        <taxon>Liliopsida</taxon>
        <taxon>Poales</taxon>
        <taxon>Poaceae</taxon>
        <taxon>PACMAD clade</taxon>
        <taxon>Arundinoideae</taxon>
        <taxon>Arundineae</taxon>
        <taxon>Arundo</taxon>
    </lineage>
</organism>
<evidence type="ECO:0000256" key="3">
    <source>
        <dbReference type="ARBA" id="ARBA00022801"/>
    </source>
</evidence>
<keyword evidence="3" id="KW-0378">Hydrolase</keyword>
<dbReference type="InterPro" id="IPR008380">
    <property type="entry name" value="HAD-SF_hydro_IG_5-nucl"/>
</dbReference>
<dbReference type="InterPro" id="IPR023214">
    <property type="entry name" value="HAD_sf"/>
</dbReference>